<feature type="transmembrane region" description="Helical" evidence="1">
    <location>
        <begin position="149"/>
        <end position="173"/>
    </location>
</feature>
<evidence type="ECO:0000256" key="1">
    <source>
        <dbReference type="SAM" id="Phobius"/>
    </source>
</evidence>
<dbReference type="EMBL" id="RBKU01000001">
    <property type="protein sequence ID" value="RKR81589.1"/>
    <property type="molecule type" value="Genomic_DNA"/>
</dbReference>
<dbReference type="RefSeq" id="WP_121197275.1">
    <property type="nucleotide sequence ID" value="NZ_RBKU01000001.1"/>
</dbReference>
<evidence type="ECO:0000313" key="2">
    <source>
        <dbReference type="EMBL" id="RKR81589.1"/>
    </source>
</evidence>
<dbReference type="Proteomes" id="UP000268007">
    <property type="component" value="Unassembled WGS sequence"/>
</dbReference>
<accession>A0A495J0G7</accession>
<comment type="caution">
    <text evidence="2">The sequence shown here is derived from an EMBL/GenBank/DDBJ whole genome shotgun (WGS) entry which is preliminary data.</text>
</comment>
<organism evidence="2 3">
    <name type="scientific">Mucilaginibacter gracilis</name>
    <dbReference type="NCBI Taxonomy" id="423350"/>
    <lineage>
        <taxon>Bacteria</taxon>
        <taxon>Pseudomonadati</taxon>
        <taxon>Bacteroidota</taxon>
        <taxon>Sphingobacteriia</taxon>
        <taxon>Sphingobacteriales</taxon>
        <taxon>Sphingobacteriaceae</taxon>
        <taxon>Mucilaginibacter</taxon>
    </lineage>
</organism>
<keyword evidence="3" id="KW-1185">Reference proteome</keyword>
<keyword evidence="1" id="KW-0472">Membrane</keyword>
<sequence length="217" mass="25280">MDPEFLTFRRFNEPALAKRLTALLDEKGFAYEVEDNSLVFNPSFVANDELAKEYCIKLRKQDFDTVNELLVAEEEQNIDNVEPDYYLFAFADNELRDIIINQDEWSAFDFALARKILNDRGIAINAPEIELIRQQRLTVLRKPEKTETLWIVIGYMCVLLGGVLGICIGWILWKFKKTLPNGERVYSYTATDRAHGKWIFILGWVTFVLGFIARLYH</sequence>
<proteinExistence type="predicted"/>
<keyword evidence="1" id="KW-1133">Transmembrane helix</keyword>
<reference evidence="2 3" key="1">
    <citation type="submission" date="2018-10" db="EMBL/GenBank/DDBJ databases">
        <title>Genomic Encyclopedia of Archaeal and Bacterial Type Strains, Phase II (KMG-II): from individual species to whole genera.</title>
        <authorList>
            <person name="Goeker M."/>
        </authorList>
    </citation>
    <scope>NUCLEOTIDE SEQUENCE [LARGE SCALE GENOMIC DNA]</scope>
    <source>
        <strain evidence="2 3">DSM 18602</strain>
    </source>
</reference>
<name>A0A495J0G7_9SPHI</name>
<keyword evidence="1" id="KW-0812">Transmembrane</keyword>
<gene>
    <name evidence="2" type="ORF">BDD43_1738</name>
</gene>
<dbReference type="AlphaFoldDB" id="A0A495J0G7"/>
<evidence type="ECO:0000313" key="3">
    <source>
        <dbReference type="Proteomes" id="UP000268007"/>
    </source>
</evidence>
<protein>
    <submittedName>
        <fullName evidence="2">Uncharacterized protein</fullName>
    </submittedName>
</protein>
<feature type="transmembrane region" description="Helical" evidence="1">
    <location>
        <begin position="198"/>
        <end position="216"/>
    </location>
</feature>
<dbReference type="OrthoDB" id="9814194at2"/>